<dbReference type="CDD" id="cd00037">
    <property type="entry name" value="CLECT"/>
    <property type="match status" value="1"/>
</dbReference>
<organism evidence="2 3">
    <name type="scientific">Ancylostoma ceylanicum</name>
    <dbReference type="NCBI Taxonomy" id="53326"/>
    <lineage>
        <taxon>Eukaryota</taxon>
        <taxon>Metazoa</taxon>
        <taxon>Ecdysozoa</taxon>
        <taxon>Nematoda</taxon>
        <taxon>Chromadorea</taxon>
        <taxon>Rhabditida</taxon>
        <taxon>Rhabditina</taxon>
        <taxon>Rhabditomorpha</taxon>
        <taxon>Strongyloidea</taxon>
        <taxon>Ancylostomatidae</taxon>
        <taxon>Ancylostomatinae</taxon>
        <taxon>Ancylostoma</taxon>
    </lineage>
</organism>
<dbReference type="InterPro" id="IPR050111">
    <property type="entry name" value="C-type_lectin/snaclec_domain"/>
</dbReference>
<gene>
    <name evidence="2" type="primary">Acey_s0407.g905</name>
    <name evidence="2" type="ORF">Y032_0407g905</name>
</gene>
<dbReference type="AlphaFoldDB" id="A0A016X3K2"/>
<dbReference type="InterPro" id="IPR016186">
    <property type="entry name" value="C-type_lectin-like/link_sf"/>
</dbReference>
<sequence>MDSNAHLPTLVVKLFSLLSCEASVKSVFVTAYLYKWTCYRHFTTLPNLQIRMLLKCFILSLVATVTVAEYVCPKGHLLDAATKKCYTYIRSSSSYAEARTECKKIGYGLVSIPNEIYNAHIQQISTVFLGMTYGYFWIGFSRQGPKWVWDDGSSSGYTNWAEGNNKGRKCAVMKVADGTWVTADCSRGYQAMCSGPALEEETTPKPSAALQVNTSAAMQVVSTYYYG</sequence>
<dbReference type="Pfam" id="PF00059">
    <property type="entry name" value="Lectin_C"/>
    <property type="match status" value="1"/>
</dbReference>
<accession>A0A016X3K2</accession>
<dbReference type="InterPro" id="IPR016187">
    <property type="entry name" value="CTDL_fold"/>
</dbReference>
<protein>
    <recommendedName>
        <fullName evidence="1">C-type lectin domain-containing protein</fullName>
    </recommendedName>
</protein>
<dbReference type="OrthoDB" id="5872782at2759"/>
<dbReference type="InterPro" id="IPR001304">
    <property type="entry name" value="C-type_lectin-like"/>
</dbReference>
<evidence type="ECO:0000313" key="2">
    <source>
        <dbReference type="EMBL" id="EYC46102.1"/>
    </source>
</evidence>
<dbReference type="Proteomes" id="UP000024635">
    <property type="component" value="Unassembled WGS sequence"/>
</dbReference>
<dbReference type="MEROPS" id="I63.002"/>
<dbReference type="SUPFAM" id="SSF56436">
    <property type="entry name" value="C-type lectin-like"/>
    <property type="match status" value="1"/>
</dbReference>
<evidence type="ECO:0000313" key="3">
    <source>
        <dbReference type="Proteomes" id="UP000024635"/>
    </source>
</evidence>
<feature type="domain" description="C-type lectin" evidence="1">
    <location>
        <begin position="81"/>
        <end position="194"/>
    </location>
</feature>
<dbReference type="SMART" id="SM00034">
    <property type="entry name" value="CLECT"/>
    <property type="match status" value="1"/>
</dbReference>
<dbReference type="PANTHER" id="PTHR22803">
    <property type="entry name" value="MANNOSE, PHOSPHOLIPASE, LECTIN RECEPTOR RELATED"/>
    <property type="match status" value="1"/>
</dbReference>
<evidence type="ECO:0000259" key="1">
    <source>
        <dbReference type="PROSITE" id="PS50041"/>
    </source>
</evidence>
<dbReference type="Gene3D" id="3.10.100.10">
    <property type="entry name" value="Mannose-Binding Protein A, subunit A"/>
    <property type="match status" value="1"/>
</dbReference>
<keyword evidence="3" id="KW-1185">Reference proteome</keyword>
<name>A0A016X3K2_9BILA</name>
<reference evidence="3" key="1">
    <citation type="journal article" date="2015" name="Nat. Genet.">
        <title>The genome and transcriptome of the zoonotic hookworm Ancylostoma ceylanicum identify infection-specific gene families.</title>
        <authorList>
            <person name="Schwarz E.M."/>
            <person name="Hu Y."/>
            <person name="Antoshechkin I."/>
            <person name="Miller M.M."/>
            <person name="Sternberg P.W."/>
            <person name="Aroian R.V."/>
        </authorList>
    </citation>
    <scope>NUCLEOTIDE SEQUENCE</scope>
    <source>
        <strain evidence="3">HY135</strain>
    </source>
</reference>
<comment type="caution">
    <text evidence="2">The sequence shown here is derived from an EMBL/GenBank/DDBJ whole genome shotgun (WGS) entry which is preliminary data.</text>
</comment>
<dbReference type="EMBL" id="JARK01000007">
    <property type="protein sequence ID" value="EYC46102.1"/>
    <property type="molecule type" value="Genomic_DNA"/>
</dbReference>
<dbReference type="PROSITE" id="PS50041">
    <property type="entry name" value="C_TYPE_LECTIN_2"/>
    <property type="match status" value="1"/>
</dbReference>
<proteinExistence type="predicted"/>